<organism evidence="1 2">
    <name type="scientific">Vibrio marisflavi CECT 7928</name>
    <dbReference type="NCBI Taxonomy" id="634439"/>
    <lineage>
        <taxon>Bacteria</taxon>
        <taxon>Pseudomonadati</taxon>
        <taxon>Pseudomonadota</taxon>
        <taxon>Gammaproteobacteria</taxon>
        <taxon>Vibrionales</taxon>
        <taxon>Vibrionaceae</taxon>
        <taxon>Vibrio</taxon>
    </lineage>
</organism>
<evidence type="ECO:0000313" key="1">
    <source>
        <dbReference type="EMBL" id="CAH0539819.1"/>
    </source>
</evidence>
<protein>
    <submittedName>
        <fullName evidence="1">Uncharacterized protein</fullName>
    </submittedName>
</protein>
<dbReference type="RefSeq" id="WP_237361898.1">
    <property type="nucleotide sequence ID" value="NZ_CAKLDM010000002.1"/>
</dbReference>
<proteinExistence type="predicted"/>
<accession>A0ABM9A552</accession>
<sequence>MLDAYKEAKRYVQDKQIAHDLNLPRQRIGEMRNGERHLTENEALFLAEHIGMPEEEVLVYLAADRSKDHRAQRAWESIAKKFNGQGLRAISMASAGLALVLMPDFAHAYQCALCVLMLNLFYIKPLNERA</sequence>
<keyword evidence="2" id="KW-1185">Reference proteome</keyword>
<dbReference type="EMBL" id="CAKLDM010000002">
    <property type="protein sequence ID" value="CAH0539819.1"/>
    <property type="molecule type" value="Genomic_DNA"/>
</dbReference>
<reference evidence="1" key="1">
    <citation type="submission" date="2021-11" db="EMBL/GenBank/DDBJ databases">
        <authorList>
            <person name="Rodrigo-Torres L."/>
            <person name="Arahal R. D."/>
            <person name="Lucena T."/>
        </authorList>
    </citation>
    <scope>NUCLEOTIDE SEQUENCE</scope>
    <source>
        <strain evidence="1">CECT 7928</strain>
    </source>
</reference>
<dbReference type="Pfam" id="PF12472">
    <property type="entry name" value="DUF3693"/>
    <property type="match status" value="1"/>
</dbReference>
<name>A0ABM9A552_9VIBR</name>
<gene>
    <name evidence="1" type="ORF">VMF7928_02474</name>
</gene>
<evidence type="ECO:0000313" key="2">
    <source>
        <dbReference type="Proteomes" id="UP000838748"/>
    </source>
</evidence>
<dbReference type="InterPro" id="IPR021096">
    <property type="entry name" value="Vibrio_phage_VSK_Orf152"/>
</dbReference>
<comment type="caution">
    <text evidence="1">The sequence shown here is derived from an EMBL/GenBank/DDBJ whole genome shotgun (WGS) entry which is preliminary data.</text>
</comment>
<dbReference type="Proteomes" id="UP000838748">
    <property type="component" value="Unassembled WGS sequence"/>
</dbReference>